<dbReference type="EMBL" id="UINC01048396">
    <property type="protein sequence ID" value="SVB58873.1"/>
    <property type="molecule type" value="Genomic_DNA"/>
</dbReference>
<dbReference type="AlphaFoldDB" id="A0A382F9I8"/>
<accession>A0A382F9I8</accession>
<keyword evidence="11" id="KW-0131">Cell cycle</keyword>
<dbReference type="Gene3D" id="1.10.443.10">
    <property type="entry name" value="Intergrase catalytic core"/>
    <property type="match status" value="1"/>
</dbReference>
<dbReference type="GO" id="GO:0003677">
    <property type="term" value="F:DNA binding"/>
    <property type="evidence" value="ECO:0007669"/>
    <property type="project" value="UniProtKB-KW"/>
</dbReference>
<dbReference type="InterPro" id="IPR011931">
    <property type="entry name" value="Recomb_XerC"/>
</dbReference>
<keyword evidence="8" id="KW-0229">DNA integration</keyword>
<dbReference type="InterPro" id="IPR011010">
    <property type="entry name" value="DNA_brk_join_enz"/>
</dbReference>
<evidence type="ECO:0000256" key="9">
    <source>
        <dbReference type="ARBA" id="ARBA00023125"/>
    </source>
</evidence>
<keyword evidence="7" id="KW-0159">Chromosome partition</keyword>
<evidence type="ECO:0000256" key="3">
    <source>
        <dbReference type="ARBA" id="ARBA00010450"/>
    </source>
</evidence>
<comment type="subcellular location">
    <subcellularLocation>
        <location evidence="1">Cytoplasm</location>
    </subcellularLocation>
</comment>
<dbReference type="GO" id="GO:0005737">
    <property type="term" value="C:cytoplasm"/>
    <property type="evidence" value="ECO:0007669"/>
    <property type="project" value="UniProtKB-SubCell"/>
</dbReference>
<dbReference type="PROSITE" id="PS51900">
    <property type="entry name" value="CB"/>
    <property type="match status" value="1"/>
</dbReference>
<organism evidence="14">
    <name type="scientific">marine metagenome</name>
    <dbReference type="NCBI Taxonomy" id="408172"/>
    <lineage>
        <taxon>unclassified sequences</taxon>
        <taxon>metagenomes</taxon>
        <taxon>ecological metagenomes</taxon>
    </lineage>
</organism>
<comment type="similarity">
    <text evidence="2">Belongs to the 'phage' integrase family. XerC subfamily.</text>
</comment>
<evidence type="ECO:0000256" key="7">
    <source>
        <dbReference type="ARBA" id="ARBA00022829"/>
    </source>
</evidence>
<dbReference type="GO" id="GO:0007059">
    <property type="term" value="P:chromosome segregation"/>
    <property type="evidence" value="ECO:0007669"/>
    <property type="project" value="UniProtKB-KW"/>
</dbReference>
<feature type="domain" description="Core-binding (CB)" evidence="13">
    <location>
        <begin position="1"/>
        <end position="85"/>
    </location>
</feature>
<evidence type="ECO:0000256" key="1">
    <source>
        <dbReference type="ARBA" id="ARBA00004496"/>
    </source>
</evidence>
<keyword evidence="6" id="KW-0132">Cell division</keyword>
<dbReference type="InterPro" id="IPR002104">
    <property type="entry name" value="Integrase_catalytic"/>
</dbReference>
<feature type="domain" description="Tyr recombinase" evidence="12">
    <location>
        <begin position="106"/>
        <end position="289"/>
    </location>
</feature>
<evidence type="ECO:0000256" key="8">
    <source>
        <dbReference type="ARBA" id="ARBA00022908"/>
    </source>
</evidence>
<dbReference type="InterPro" id="IPR044068">
    <property type="entry name" value="CB"/>
</dbReference>
<dbReference type="PANTHER" id="PTHR30349">
    <property type="entry name" value="PHAGE INTEGRASE-RELATED"/>
    <property type="match status" value="1"/>
</dbReference>
<dbReference type="InterPro" id="IPR010998">
    <property type="entry name" value="Integrase_recombinase_N"/>
</dbReference>
<dbReference type="Pfam" id="PF00589">
    <property type="entry name" value="Phage_integrase"/>
    <property type="match status" value="1"/>
</dbReference>
<protein>
    <recommendedName>
        <fullName evidence="4">Tyrosine recombinase XerD</fullName>
    </recommendedName>
</protein>
<evidence type="ECO:0000256" key="4">
    <source>
        <dbReference type="ARBA" id="ARBA00015810"/>
    </source>
</evidence>
<comment type="similarity">
    <text evidence="3">Belongs to the 'phage' integrase family. XerD subfamily.</text>
</comment>
<evidence type="ECO:0000256" key="2">
    <source>
        <dbReference type="ARBA" id="ARBA00006657"/>
    </source>
</evidence>
<dbReference type="InterPro" id="IPR050090">
    <property type="entry name" value="Tyrosine_recombinase_XerCD"/>
</dbReference>
<dbReference type="Pfam" id="PF02899">
    <property type="entry name" value="Phage_int_SAM_1"/>
    <property type="match status" value="1"/>
</dbReference>
<dbReference type="InterPro" id="IPR011932">
    <property type="entry name" value="Recomb_XerD"/>
</dbReference>
<dbReference type="CDD" id="cd00798">
    <property type="entry name" value="INT_XerDC_C"/>
    <property type="match status" value="1"/>
</dbReference>
<keyword evidence="5" id="KW-0963">Cytoplasm</keyword>
<evidence type="ECO:0000259" key="13">
    <source>
        <dbReference type="PROSITE" id="PS51900"/>
    </source>
</evidence>
<dbReference type="InterPro" id="IPR023009">
    <property type="entry name" value="Tyrosine_recombinase_XerC/XerD"/>
</dbReference>
<dbReference type="GO" id="GO:0006310">
    <property type="term" value="P:DNA recombination"/>
    <property type="evidence" value="ECO:0007669"/>
    <property type="project" value="UniProtKB-KW"/>
</dbReference>
<keyword evidence="10" id="KW-0233">DNA recombination</keyword>
<dbReference type="NCBIfam" id="TIGR02225">
    <property type="entry name" value="recomb_XerD"/>
    <property type="match status" value="1"/>
</dbReference>
<evidence type="ECO:0000256" key="11">
    <source>
        <dbReference type="ARBA" id="ARBA00023306"/>
    </source>
</evidence>
<dbReference type="NCBIfam" id="NF040815">
    <property type="entry name" value="recomb_XerA_Arch"/>
    <property type="match status" value="1"/>
</dbReference>
<sequence length="295" mass="33753">METYFQDYLSMLQVEQNVSPRTLDAYRRDVKNYLDFLNEMGVLNLLDVSQMHLREYIRKLNENGLAPPSISRIFSSIRSYHKFLTSENLVEKNPTLNITTPKSAKKLPEVLLVSEVESIIDAVDEKSQFGLRDKAIIEMLYSCGLRVSEICDLNVSNLFLDDDMIRIMGKGSKERIVPVGCRADGYINEYLKRSRPGLQRKSHSSAVFLSRSGKRLTRAMINNILNKWCAKTNIQKSVTPHTLRHSFATHLLEGGADLRFVQALLGHSDISTTQIYTHLDKHLLKSVYKTHHPRS</sequence>
<evidence type="ECO:0000256" key="6">
    <source>
        <dbReference type="ARBA" id="ARBA00022618"/>
    </source>
</evidence>
<dbReference type="PROSITE" id="PS51898">
    <property type="entry name" value="TYR_RECOMBINASE"/>
    <property type="match status" value="1"/>
</dbReference>
<dbReference type="InterPro" id="IPR013762">
    <property type="entry name" value="Integrase-like_cat_sf"/>
</dbReference>
<dbReference type="InterPro" id="IPR004107">
    <property type="entry name" value="Integrase_SAM-like_N"/>
</dbReference>
<dbReference type="HAMAP" id="MF_01808">
    <property type="entry name" value="Recomb_XerC_XerD"/>
    <property type="match status" value="1"/>
</dbReference>
<evidence type="ECO:0000256" key="10">
    <source>
        <dbReference type="ARBA" id="ARBA00023172"/>
    </source>
</evidence>
<keyword evidence="9" id="KW-0238">DNA-binding</keyword>
<dbReference type="NCBIfam" id="TIGR02224">
    <property type="entry name" value="recomb_XerC"/>
    <property type="match status" value="1"/>
</dbReference>
<dbReference type="PANTHER" id="PTHR30349:SF81">
    <property type="entry name" value="TYROSINE RECOMBINASE XERC"/>
    <property type="match status" value="1"/>
</dbReference>
<dbReference type="SUPFAM" id="SSF56349">
    <property type="entry name" value="DNA breaking-rejoining enzymes"/>
    <property type="match status" value="1"/>
</dbReference>
<dbReference type="GO" id="GO:0009009">
    <property type="term" value="F:site-specific recombinase activity"/>
    <property type="evidence" value="ECO:0007669"/>
    <property type="project" value="InterPro"/>
</dbReference>
<dbReference type="GO" id="GO:0051301">
    <property type="term" value="P:cell division"/>
    <property type="evidence" value="ECO:0007669"/>
    <property type="project" value="UniProtKB-KW"/>
</dbReference>
<evidence type="ECO:0000259" key="12">
    <source>
        <dbReference type="PROSITE" id="PS51898"/>
    </source>
</evidence>
<dbReference type="NCBIfam" id="NF001399">
    <property type="entry name" value="PRK00283.1"/>
    <property type="match status" value="1"/>
</dbReference>
<reference evidence="14" key="1">
    <citation type="submission" date="2018-05" db="EMBL/GenBank/DDBJ databases">
        <authorList>
            <person name="Lanie J.A."/>
            <person name="Ng W.-L."/>
            <person name="Kazmierczak K.M."/>
            <person name="Andrzejewski T.M."/>
            <person name="Davidsen T.M."/>
            <person name="Wayne K.J."/>
            <person name="Tettelin H."/>
            <person name="Glass J.I."/>
            <person name="Rusch D."/>
            <person name="Podicherti R."/>
            <person name="Tsui H.-C.T."/>
            <person name="Winkler M.E."/>
        </authorList>
    </citation>
    <scope>NUCLEOTIDE SEQUENCE</scope>
</reference>
<evidence type="ECO:0000313" key="14">
    <source>
        <dbReference type="EMBL" id="SVB58873.1"/>
    </source>
</evidence>
<dbReference type="Gene3D" id="1.10.150.130">
    <property type="match status" value="1"/>
</dbReference>
<proteinExistence type="inferred from homology"/>
<gene>
    <name evidence="14" type="ORF">METZ01_LOCUS211727</name>
</gene>
<name>A0A382F9I8_9ZZZZ</name>
<evidence type="ECO:0000256" key="5">
    <source>
        <dbReference type="ARBA" id="ARBA00022490"/>
    </source>
</evidence>